<keyword evidence="2" id="KW-1185">Reference proteome</keyword>
<organism evidence="1 2">
    <name type="scientific">Vicia faba</name>
    <name type="common">Broad bean</name>
    <name type="synonym">Faba vulgaris</name>
    <dbReference type="NCBI Taxonomy" id="3906"/>
    <lineage>
        <taxon>Eukaryota</taxon>
        <taxon>Viridiplantae</taxon>
        <taxon>Streptophyta</taxon>
        <taxon>Embryophyta</taxon>
        <taxon>Tracheophyta</taxon>
        <taxon>Spermatophyta</taxon>
        <taxon>Magnoliopsida</taxon>
        <taxon>eudicotyledons</taxon>
        <taxon>Gunneridae</taxon>
        <taxon>Pentapetalae</taxon>
        <taxon>rosids</taxon>
        <taxon>fabids</taxon>
        <taxon>Fabales</taxon>
        <taxon>Fabaceae</taxon>
        <taxon>Papilionoideae</taxon>
        <taxon>50 kb inversion clade</taxon>
        <taxon>NPAAA clade</taxon>
        <taxon>Hologalegina</taxon>
        <taxon>IRL clade</taxon>
        <taxon>Fabeae</taxon>
        <taxon>Vicia</taxon>
    </lineage>
</organism>
<protein>
    <submittedName>
        <fullName evidence="1">Uncharacterized protein</fullName>
    </submittedName>
</protein>
<gene>
    <name evidence="1" type="ORF">VFH_I079880</name>
</gene>
<evidence type="ECO:0000313" key="2">
    <source>
        <dbReference type="Proteomes" id="UP001157006"/>
    </source>
</evidence>
<sequence>MVLYYSTNIVYRQRRLKDTRNKYKKIWSTNTERNNIVKNMWNNTEGSYDRKLQETLTTISKWGKEKFVDIPKVSKRAQAKLDKIRNLKATTENIHLIIEVEKALDDALKNKELWWSQRAKLSLLKEGT</sequence>
<dbReference type="EMBL" id="OX451735">
    <property type="protein sequence ID" value="CAI8593217.1"/>
    <property type="molecule type" value="Genomic_DNA"/>
</dbReference>
<proteinExistence type="predicted"/>
<dbReference type="Proteomes" id="UP001157006">
    <property type="component" value="Chromosome 1S"/>
</dbReference>
<evidence type="ECO:0000313" key="1">
    <source>
        <dbReference type="EMBL" id="CAI8593217.1"/>
    </source>
</evidence>
<accession>A0AAV0Z8X1</accession>
<reference evidence="1 2" key="1">
    <citation type="submission" date="2023-01" db="EMBL/GenBank/DDBJ databases">
        <authorList>
            <person name="Kreplak J."/>
        </authorList>
    </citation>
    <scope>NUCLEOTIDE SEQUENCE [LARGE SCALE GENOMIC DNA]</scope>
</reference>
<dbReference type="AlphaFoldDB" id="A0AAV0Z8X1"/>
<name>A0AAV0Z8X1_VICFA</name>